<dbReference type="InterPro" id="IPR045060">
    <property type="entry name" value="Phe-tRNA-ligase_IIc_bsu"/>
</dbReference>
<dbReference type="GO" id="GO:0009328">
    <property type="term" value="C:phenylalanine-tRNA ligase complex"/>
    <property type="evidence" value="ECO:0007669"/>
    <property type="project" value="TreeGrafter"/>
</dbReference>
<dbReference type="NCBIfam" id="TIGR00472">
    <property type="entry name" value="pheT_bact"/>
    <property type="match status" value="1"/>
</dbReference>
<dbReference type="HAMAP" id="MF_00283">
    <property type="entry name" value="Phe_tRNA_synth_beta1"/>
    <property type="match status" value="1"/>
</dbReference>
<feature type="binding site" evidence="15">
    <location>
        <position position="464"/>
    </location>
    <ligand>
        <name>Mg(2+)</name>
        <dbReference type="ChEBI" id="CHEBI:18420"/>
        <note>shared with alpha subunit</note>
    </ligand>
</feature>
<dbReference type="InterPro" id="IPR036690">
    <property type="entry name" value="Fdx_antiC-bd_sf"/>
</dbReference>
<keyword evidence="7 15" id="KW-0479">Metal-binding</keyword>
<evidence type="ECO:0000256" key="11">
    <source>
        <dbReference type="ARBA" id="ARBA00022884"/>
    </source>
</evidence>
<keyword evidence="11 16" id="KW-0694">RNA-binding</keyword>
<evidence type="ECO:0000256" key="4">
    <source>
        <dbReference type="ARBA" id="ARBA00022490"/>
    </source>
</evidence>
<dbReference type="InterPro" id="IPR004532">
    <property type="entry name" value="Phe-tRNA-ligase_IIc_bsu_bact"/>
</dbReference>
<dbReference type="InterPro" id="IPR005147">
    <property type="entry name" value="tRNA_synthase_B5-dom"/>
</dbReference>
<name>A0A1G4X2C9_9MYCO</name>
<dbReference type="InterPro" id="IPR033714">
    <property type="entry name" value="tRNA_bind_bactPheRS"/>
</dbReference>
<dbReference type="SUPFAM" id="SSF56037">
    <property type="entry name" value="PheT/TilS domain"/>
    <property type="match status" value="1"/>
</dbReference>
<keyword evidence="12 15" id="KW-0648">Protein biosynthesis</keyword>
<gene>
    <name evidence="15" type="primary">pheT</name>
    <name evidence="20" type="ORF">SAMN02799620_05966</name>
</gene>
<protein>
    <recommendedName>
        <fullName evidence="15">Phenylalanine--tRNA ligase beta subunit</fullName>
        <ecNumber evidence="15">6.1.1.20</ecNumber>
    </recommendedName>
    <alternativeName>
        <fullName evidence="15">Phenylalanyl-tRNA synthetase beta subunit</fullName>
        <shortName evidence="15">PheRS</shortName>
    </alternativeName>
</protein>
<keyword evidence="9 15" id="KW-0067">ATP-binding</keyword>
<evidence type="ECO:0000256" key="13">
    <source>
        <dbReference type="ARBA" id="ARBA00023146"/>
    </source>
</evidence>
<dbReference type="SMART" id="SM00873">
    <property type="entry name" value="B3_4"/>
    <property type="match status" value="1"/>
</dbReference>
<dbReference type="FunFam" id="2.40.50.140:FF:000045">
    <property type="entry name" value="Phenylalanine--tRNA ligase beta subunit"/>
    <property type="match status" value="1"/>
</dbReference>
<dbReference type="SUPFAM" id="SSF46955">
    <property type="entry name" value="Putative DNA-binding domain"/>
    <property type="match status" value="1"/>
</dbReference>
<comment type="subunit">
    <text evidence="3 15">Tetramer of two alpha and two beta subunits.</text>
</comment>
<evidence type="ECO:0000259" key="18">
    <source>
        <dbReference type="PROSITE" id="PS51447"/>
    </source>
</evidence>
<accession>A0A1G4X2C9</accession>
<dbReference type="Gene3D" id="3.30.70.380">
    <property type="entry name" value="Ferrodoxin-fold anticodon-binding domain"/>
    <property type="match status" value="1"/>
</dbReference>
<evidence type="ECO:0000256" key="16">
    <source>
        <dbReference type="PROSITE-ProRule" id="PRU00209"/>
    </source>
</evidence>
<feature type="domain" description="FDX-ACB" evidence="18">
    <location>
        <begin position="739"/>
        <end position="832"/>
    </location>
</feature>
<keyword evidence="4 15" id="KW-0963">Cytoplasm</keyword>
<evidence type="ECO:0000256" key="5">
    <source>
        <dbReference type="ARBA" id="ARBA00022555"/>
    </source>
</evidence>
<dbReference type="Pfam" id="PF17759">
    <property type="entry name" value="tRNA_synthFbeta"/>
    <property type="match status" value="1"/>
</dbReference>
<dbReference type="GO" id="GO:0000049">
    <property type="term" value="F:tRNA binding"/>
    <property type="evidence" value="ECO:0007669"/>
    <property type="project" value="UniProtKB-UniRule"/>
</dbReference>
<evidence type="ECO:0000256" key="12">
    <source>
        <dbReference type="ARBA" id="ARBA00022917"/>
    </source>
</evidence>
<dbReference type="GO" id="GO:0005524">
    <property type="term" value="F:ATP binding"/>
    <property type="evidence" value="ECO:0007669"/>
    <property type="project" value="UniProtKB-UniRule"/>
</dbReference>
<proteinExistence type="inferred from homology"/>
<dbReference type="SUPFAM" id="SSF50249">
    <property type="entry name" value="Nucleic acid-binding proteins"/>
    <property type="match status" value="1"/>
</dbReference>
<dbReference type="InterPro" id="IPR005121">
    <property type="entry name" value="Fdx_antiC-bd"/>
</dbReference>
<dbReference type="CDD" id="cd02796">
    <property type="entry name" value="tRNA_bind_bactPheRS"/>
    <property type="match status" value="1"/>
</dbReference>
<dbReference type="InterPro" id="IPR012340">
    <property type="entry name" value="NA-bd_OB-fold"/>
</dbReference>
<dbReference type="Gene3D" id="3.30.930.10">
    <property type="entry name" value="Bira Bifunctional Protein, Domain 2"/>
    <property type="match status" value="1"/>
</dbReference>
<dbReference type="InterPro" id="IPR041616">
    <property type="entry name" value="PheRS_beta_core"/>
</dbReference>
<comment type="similarity">
    <text evidence="2 15">Belongs to the phenylalanyl-tRNA synthetase beta subunit family. Type 1 subfamily.</text>
</comment>
<evidence type="ECO:0000259" key="19">
    <source>
        <dbReference type="PROSITE" id="PS51483"/>
    </source>
</evidence>
<evidence type="ECO:0000256" key="6">
    <source>
        <dbReference type="ARBA" id="ARBA00022598"/>
    </source>
</evidence>
<dbReference type="STRING" id="1502745.SAMN02799620_05966"/>
<dbReference type="InterPro" id="IPR045864">
    <property type="entry name" value="aa-tRNA-synth_II/BPL/LPL"/>
</dbReference>
<feature type="binding site" evidence="15">
    <location>
        <position position="474"/>
    </location>
    <ligand>
        <name>Mg(2+)</name>
        <dbReference type="ChEBI" id="CHEBI:18420"/>
        <note>shared with alpha subunit</note>
    </ligand>
</feature>
<reference evidence="21" key="1">
    <citation type="submission" date="2016-10" db="EMBL/GenBank/DDBJ databases">
        <authorList>
            <person name="Varghese N."/>
            <person name="Submissions S."/>
        </authorList>
    </citation>
    <scope>NUCLEOTIDE SEQUENCE [LARGE SCALE GENOMIC DNA]</scope>
    <source>
        <strain evidence="21">UNC267MFSha1.1M11</strain>
    </source>
</reference>
<keyword evidence="10 15" id="KW-0460">Magnesium</keyword>
<evidence type="ECO:0000313" key="20">
    <source>
        <dbReference type="EMBL" id="SCX33513.1"/>
    </source>
</evidence>
<dbReference type="PANTHER" id="PTHR10947">
    <property type="entry name" value="PHENYLALANYL-TRNA SYNTHETASE BETA CHAIN AND LEUCINE-RICH REPEAT-CONTAINING PROTEIN 47"/>
    <property type="match status" value="1"/>
</dbReference>
<evidence type="ECO:0000256" key="10">
    <source>
        <dbReference type="ARBA" id="ARBA00022842"/>
    </source>
</evidence>
<feature type="binding site" evidence="15">
    <location>
        <position position="470"/>
    </location>
    <ligand>
        <name>Mg(2+)</name>
        <dbReference type="ChEBI" id="CHEBI:18420"/>
        <note>shared with alpha subunit</note>
    </ligand>
</feature>
<evidence type="ECO:0000256" key="8">
    <source>
        <dbReference type="ARBA" id="ARBA00022741"/>
    </source>
</evidence>
<evidence type="ECO:0000256" key="15">
    <source>
        <dbReference type="HAMAP-Rule" id="MF_00283"/>
    </source>
</evidence>
<feature type="domain" description="TRNA-binding" evidence="17">
    <location>
        <begin position="44"/>
        <end position="158"/>
    </location>
</feature>
<dbReference type="Gene3D" id="3.30.56.10">
    <property type="match status" value="2"/>
</dbReference>
<keyword evidence="6 15" id="KW-0436">Ligase</keyword>
<evidence type="ECO:0000313" key="21">
    <source>
        <dbReference type="Proteomes" id="UP000199707"/>
    </source>
</evidence>
<dbReference type="PROSITE" id="PS51447">
    <property type="entry name" value="FDX_ACB"/>
    <property type="match status" value="1"/>
</dbReference>
<dbReference type="RefSeq" id="WP_090364255.1">
    <property type="nucleotide sequence ID" value="NZ_FMUB01000018.1"/>
</dbReference>
<dbReference type="InterPro" id="IPR009061">
    <property type="entry name" value="DNA-bd_dom_put_sf"/>
</dbReference>
<keyword evidence="5 16" id="KW-0820">tRNA-binding</keyword>
<dbReference type="Pfam" id="PF03147">
    <property type="entry name" value="FDX-ACB"/>
    <property type="match status" value="1"/>
</dbReference>
<dbReference type="SUPFAM" id="SSF54991">
    <property type="entry name" value="Anticodon-binding domain of PheRS"/>
    <property type="match status" value="1"/>
</dbReference>
<dbReference type="GO" id="GO:0000287">
    <property type="term" value="F:magnesium ion binding"/>
    <property type="evidence" value="ECO:0007669"/>
    <property type="project" value="UniProtKB-UniRule"/>
</dbReference>
<feature type="domain" description="B5" evidence="19">
    <location>
        <begin position="411"/>
        <end position="486"/>
    </location>
</feature>
<dbReference type="PANTHER" id="PTHR10947:SF0">
    <property type="entry name" value="PHENYLALANINE--TRNA LIGASE BETA SUBUNIT"/>
    <property type="match status" value="1"/>
</dbReference>
<dbReference type="EMBL" id="FMUB01000018">
    <property type="protein sequence ID" value="SCX33513.1"/>
    <property type="molecule type" value="Genomic_DNA"/>
</dbReference>
<keyword evidence="13 15" id="KW-0030">Aminoacyl-tRNA synthetase</keyword>
<comment type="catalytic activity">
    <reaction evidence="14 15">
        <text>tRNA(Phe) + L-phenylalanine + ATP = L-phenylalanyl-tRNA(Phe) + AMP + diphosphate + H(+)</text>
        <dbReference type="Rhea" id="RHEA:19413"/>
        <dbReference type="Rhea" id="RHEA-COMP:9668"/>
        <dbReference type="Rhea" id="RHEA-COMP:9699"/>
        <dbReference type="ChEBI" id="CHEBI:15378"/>
        <dbReference type="ChEBI" id="CHEBI:30616"/>
        <dbReference type="ChEBI" id="CHEBI:33019"/>
        <dbReference type="ChEBI" id="CHEBI:58095"/>
        <dbReference type="ChEBI" id="CHEBI:78442"/>
        <dbReference type="ChEBI" id="CHEBI:78531"/>
        <dbReference type="ChEBI" id="CHEBI:456215"/>
        <dbReference type="EC" id="6.1.1.20"/>
    </reaction>
</comment>
<evidence type="ECO:0000256" key="7">
    <source>
        <dbReference type="ARBA" id="ARBA00022723"/>
    </source>
</evidence>
<dbReference type="FunFam" id="3.30.70.380:FF:000001">
    <property type="entry name" value="Phenylalanine--tRNA ligase beta subunit"/>
    <property type="match status" value="1"/>
</dbReference>
<keyword evidence="8 15" id="KW-0547">Nucleotide-binding</keyword>
<feature type="binding site" evidence="15">
    <location>
        <position position="473"/>
    </location>
    <ligand>
        <name>Mg(2+)</name>
        <dbReference type="ChEBI" id="CHEBI:18420"/>
        <note>shared with alpha subunit</note>
    </ligand>
</feature>
<dbReference type="Pfam" id="PF03484">
    <property type="entry name" value="B5"/>
    <property type="match status" value="1"/>
</dbReference>
<dbReference type="GO" id="GO:0004826">
    <property type="term" value="F:phenylalanine-tRNA ligase activity"/>
    <property type="evidence" value="ECO:0007669"/>
    <property type="project" value="UniProtKB-UniRule"/>
</dbReference>
<sequence>MRIPYSWLRDVIRAGTPGWDCSVDELEATLVRIGHEVEEILPLGPVTGPLTVGRVVEIEELTEFKKPIRACKVNVGEPEPRDIVCGARNFAVGDLVVVALPGTVLPGDFRIAQRKTYGRTSDGMICSAAELNLGAEQSGIIVLPPGTAEPGASGIEVLGLDDVVFNLAITPDRGYCLSLRGMARDIACALDLDFVDPADVPALPVEGEAWPLTVQPGTGVQRFGLRPVTGIDPAAVSPWWLQRRLLLSGIRAISPAVDVTNYVMLEIGHPMHAHDQSLINGAFNVRFAEEGEQVVTLDDVTRTLNAGDVLIVDDVATAAIGGVMGAGTTEVRDSTTDVLLEAAVWDPAGVSRTQRRLRLSSEAGRRYERTVDPAISVAALDRCAALLVEIAGGTVQPKLTDWRGDPPRTDWAHPAVSMPIDLPDRTAGITYAEGVTPRRLAQIGAEVSVADGVITAIPPSWRPDLREPADLVEEVLRLEGLDLIPSVLPHAPAGRGLTPAQKRRRAVGKSLALNGYVEVLPTPFLPAGVFDAWGLGPDDPRRNTVKVLNPLESDRPELASTLLPGLLEALSRNVSRGAVDVALFGIEQVVQATSETKAIDPIPVNRRPTDAERAAIDASLPLQPLHVGVVLTGLREAAGPWGPGRRADAFDAVEAARIIGRACNVEFRMLKQHEHFPYLPFHPGRCAAVVVDFLTHVGYAGELHPAVIERMGLPKGTCAVELNLDAIPLTEPLPAPSVSPFPAVFQDVSLIVAEETDAQAVVDVVRAGAGDLLEDVRLFDVYTGPQIGAGRKSLTLALRFRAADRTLTEDEASAARDAAVAAAAEQVGATQRT</sequence>
<dbReference type="AlphaFoldDB" id="A0A1G4X2C9"/>
<dbReference type="FunFam" id="3.30.930.10:FF:000130">
    <property type="entry name" value="Phenylalanine--tRNA ligase beta subunit"/>
    <property type="match status" value="1"/>
</dbReference>
<dbReference type="SMART" id="SM00896">
    <property type="entry name" value="FDX-ACB"/>
    <property type="match status" value="1"/>
</dbReference>
<dbReference type="GO" id="GO:0006432">
    <property type="term" value="P:phenylalanyl-tRNA aminoacylation"/>
    <property type="evidence" value="ECO:0007669"/>
    <property type="project" value="UniProtKB-UniRule"/>
</dbReference>
<dbReference type="InterPro" id="IPR002547">
    <property type="entry name" value="tRNA-bd_dom"/>
</dbReference>
<dbReference type="Pfam" id="PF01588">
    <property type="entry name" value="tRNA_bind"/>
    <property type="match status" value="1"/>
</dbReference>
<dbReference type="PROSITE" id="PS50886">
    <property type="entry name" value="TRBD"/>
    <property type="match status" value="1"/>
</dbReference>
<dbReference type="InterPro" id="IPR005146">
    <property type="entry name" value="B3/B4_tRNA-bd"/>
</dbReference>
<dbReference type="Proteomes" id="UP000199707">
    <property type="component" value="Unassembled WGS sequence"/>
</dbReference>
<dbReference type="InterPro" id="IPR020825">
    <property type="entry name" value="Phe-tRNA_synthase-like_B3/B4"/>
</dbReference>
<dbReference type="Gene3D" id="3.50.40.10">
    <property type="entry name" value="Phenylalanyl-trna Synthetase, Chain B, domain 3"/>
    <property type="match status" value="1"/>
</dbReference>
<dbReference type="SUPFAM" id="SSF55681">
    <property type="entry name" value="Class II aaRS and biotin synthetases"/>
    <property type="match status" value="1"/>
</dbReference>
<evidence type="ECO:0000259" key="17">
    <source>
        <dbReference type="PROSITE" id="PS50886"/>
    </source>
</evidence>
<dbReference type="PROSITE" id="PS51483">
    <property type="entry name" value="B5"/>
    <property type="match status" value="1"/>
</dbReference>
<evidence type="ECO:0000256" key="1">
    <source>
        <dbReference type="ARBA" id="ARBA00004496"/>
    </source>
</evidence>
<evidence type="ECO:0000256" key="9">
    <source>
        <dbReference type="ARBA" id="ARBA00022840"/>
    </source>
</evidence>
<dbReference type="SMART" id="SM00874">
    <property type="entry name" value="B5"/>
    <property type="match status" value="1"/>
</dbReference>
<evidence type="ECO:0000256" key="14">
    <source>
        <dbReference type="ARBA" id="ARBA00049255"/>
    </source>
</evidence>
<evidence type="ECO:0000256" key="3">
    <source>
        <dbReference type="ARBA" id="ARBA00011209"/>
    </source>
</evidence>
<organism evidence="20 21">
    <name type="scientific">Mycolicibacterium fluoranthenivorans</name>
    <dbReference type="NCBI Taxonomy" id="258505"/>
    <lineage>
        <taxon>Bacteria</taxon>
        <taxon>Bacillati</taxon>
        <taxon>Actinomycetota</taxon>
        <taxon>Actinomycetes</taxon>
        <taxon>Mycobacteriales</taxon>
        <taxon>Mycobacteriaceae</taxon>
        <taxon>Mycolicibacterium</taxon>
    </lineage>
</organism>
<dbReference type="Gene3D" id="2.40.50.140">
    <property type="entry name" value="Nucleic acid-binding proteins"/>
    <property type="match status" value="1"/>
</dbReference>
<dbReference type="EC" id="6.1.1.20" evidence="15"/>
<comment type="subcellular location">
    <subcellularLocation>
        <location evidence="1 15">Cytoplasm</location>
    </subcellularLocation>
</comment>
<dbReference type="CDD" id="cd00769">
    <property type="entry name" value="PheRS_beta_core"/>
    <property type="match status" value="1"/>
</dbReference>
<comment type="cofactor">
    <cofactor evidence="15">
        <name>Mg(2+)</name>
        <dbReference type="ChEBI" id="CHEBI:18420"/>
    </cofactor>
    <text evidence="15">Binds 2 magnesium ions per tetramer.</text>
</comment>
<evidence type="ECO:0000256" key="2">
    <source>
        <dbReference type="ARBA" id="ARBA00008653"/>
    </source>
</evidence>
<dbReference type="Pfam" id="PF03483">
    <property type="entry name" value="B3_4"/>
    <property type="match status" value="1"/>
</dbReference>